<gene>
    <name evidence="1" type="ORF">Pint_34905</name>
</gene>
<protein>
    <submittedName>
        <fullName evidence="1">Uncharacterized protein</fullName>
    </submittedName>
</protein>
<reference evidence="2" key="1">
    <citation type="journal article" date="2023" name="G3 (Bethesda)">
        <title>Genome assembly and association tests identify interacting loci associated with vigor, precocity, and sex in interspecific pistachio rootstocks.</title>
        <authorList>
            <person name="Palmer W."/>
            <person name="Jacygrad E."/>
            <person name="Sagayaradj S."/>
            <person name="Cavanaugh K."/>
            <person name="Han R."/>
            <person name="Bertier L."/>
            <person name="Beede B."/>
            <person name="Kafkas S."/>
            <person name="Golino D."/>
            <person name="Preece J."/>
            <person name="Michelmore R."/>
        </authorList>
    </citation>
    <scope>NUCLEOTIDE SEQUENCE [LARGE SCALE GENOMIC DNA]</scope>
</reference>
<accession>A0ACC0Y2C2</accession>
<organism evidence="1 2">
    <name type="scientific">Pistacia integerrima</name>
    <dbReference type="NCBI Taxonomy" id="434235"/>
    <lineage>
        <taxon>Eukaryota</taxon>
        <taxon>Viridiplantae</taxon>
        <taxon>Streptophyta</taxon>
        <taxon>Embryophyta</taxon>
        <taxon>Tracheophyta</taxon>
        <taxon>Spermatophyta</taxon>
        <taxon>Magnoliopsida</taxon>
        <taxon>eudicotyledons</taxon>
        <taxon>Gunneridae</taxon>
        <taxon>Pentapetalae</taxon>
        <taxon>rosids</taxon>
        <taxon>malvids</taxon>
        <taxon>Sapindales</taxon>
        <taxon>Anacardiaceae</taxon>
        <taxon>Pistacia</taxon>
    </lineage>
</organism>
<comment type="caution">
    <text evidence="1">The sequence shown here is derived from an EMBL/GenBank/DDBJ whole genome shotgun (WGS) entry which is preliminary data.</text>
</comment>
<dbReference type="Proteomes" id="UP001163603">
    <property type="component" value="Chromosome 9"/>
</dbReference>
<evidence type="ECO:0000313" key="1">
    <source>
        <dbReference type="EMBL" id="KAJ0027804.1"/>
    </source>
</evidence>
<keyword evidence="2" id="KW-1185">Reference proteome</keyword>
<name>A0ACC0Y2C2_9ROSI</name>
<sequence length="109" mass="12251">MILVSGLRQRDQQFVVTPNEGNLVFSSTSLVHLVQWSQSTDCSTWSGVDYDAAGPCLNLAFNQFNAALIPSRLGNLTYYVSFLAVCYMVAFRIYSKVLANFVWAKTWRA</sequence>
<dbReference type="EMBL" id="CM047744">
    <property type="protein sequence ID" value="KAJ0027804.1"/>
    <property type="molecule type" value="Genomic_DNA"/>
</dbReference>
<evidence type="ECO:0000313" key="2">
    <source>
        <dbReference type="Proteomes" id="UP001163603"/>
    </source>
</evidence>
<proteinExistence type="predicted"/>